<dbReference type="InterPro" id="IPR024989">
    <property type="entry name" value="MFS_assoc_dom"/>
</dbReference>
<dbReference type="PATRIC" id="fig|251703.9.peg.1770"/>
<evidence type="ECO:0000256" key="3">
    <source>
        <dbReference type="ARBA" id="ARBA00022475"/>
    </source>
</evidence>
<dbReference type="InterPro" id="IPR026032">
    <property type="entry name" value="HcaT-like"/>
</dbReference>
<feature type="transmembrane region" description="Helical" evidence="8">
    <location>
        <begin position="262"/>
        <end position="279"/>
    </location>
</feature>
<evidence type="ECO:0000256" key="5">
    <source>
        <dbReference type="ARBA" id="ARBA00022692"/>
    </source>
</evidence>
<dbReference type="InterPro" id="IPR036259">
    <property type="entry name" value="MFS_trans_sf"/>
</dbReference>
<feature type="transmembrane region" description="Helical" evidence="8">
    <location>
        <begin position="124"/>
        <end position="144"/>
    </location>
</feature>
<dbReference type="RefSeq" id="WP_044423273.1">
    <property type="nucleotide sequence ID" value="NZ_JYHK01000114.1"/>
</dbReference>
<evidence type="ECO:0000256" key="6">
    <source>
        <dbReference type="ARBA" id="ARBA00022989"/>
    </source>
</evidence>
<keyword evidence="4" id="KW-0997">Cell inner membrane</keyword>
<dbReference type="AlphaFoldDB" id="A0A0Q0CX07"/>
<dbReference type="EMBL" id="LJRR01000414">
    <property type="protein sequence ID" value="KPZ09848.1"/>
    <property type="molecule type" value="Genomic_DNA"/>
</dbReference>
<dbReference type="GO" id="GO:0015528">
    <property type="term" value="F:lactose:proton symporter activity"/>
    <property type="evidence" value="ECO:0007669"/>
    <property type="project" value="TreeGrafter"/>
</dbReference>
<evidence type="ECO:0000256" key="2">
    <source>
        <dbReference type="ARBA" id="ARBA00022448"/>
    </source>
</evidence>
<feature type="transmembrane region" description="Helical" evidence="8">
    <location>
        <begin position="29"/>
        <end position="55"/>
    </location>
</feature>
<dbReference type="GO" id="GO:0030395">
    <property type="term" value="F:lactose binding"/>
    <property type="evidence" value="ECO:0007669"/>
    <property type="project" value="TreeGrafter"/>
</dbReference>
<keyword evidence="3" id="KW-1003">Cell membrane</keyword>
<comment type="caution">
    <text evidence="10">The sequence shown here is derived from an EMBL/GenBank/DDBJ whole genome shotgun (WGS) entry which is preliminary data.</text>
</comment>
<evidence type="ECO:0000256" key="4">
    <source>
        <dbReference type="ARBA" id="ARBA00022519"/>
    </source>
</evidence>
<feature type="transmembrane region" description="Helical" evidence="8">
    <location>
        <begin position="325"/>
        <end position="347"/>
    </location>
</feature>
<keyword evidence="2" id="KW-0813">Transport</keyword>
<comment type="subcellular location">
    <subcellularLocation>
        <location evidence="1">Cell inner membrane</location>
        <topology evidence="1">Multi-pass membrane protein</topology>
    </subcellularLocation>
</comment>
<dbReference type="PIRSF" id="PIRSF004925">
    <property type="entry name" value="HcaT"/>
    <property type="match status" value="1"/>
</dbReference>
<evidence type="ECO:0000313" key="11">
    <source>
        <dbReference type="Proteomes" id="UP000050317"/>
    </source>
</evidence>
<feature type="transmembrane region" description="Helical" evidence="8">
    <location>
        <begin position="199"/>
        <end position="218"/>
    </location>
</feature>
<keyword evidence="5 8" id="KW-0812">Transmembrane</keyword>
<feature type="transmembrane region" description="Helical" evidence="8">
    <location>
        <begin position="62"/>
        <end position="82"/>
    </location>
</feature>
<dbReference type="SUPFAM" id="SSF103473">
    <property type="entry name" value="MFS general substrate transporter"/>
    <property type="match status" value="1"/>
</dbReference>
<proteinExistence type="predicted"/>
<dbReference type="NCBIfam" id="NF037955">
    <property type="entry name" value="mfs"/>
    <property type="match status" value="1"/>
</dbReference>
<dbReference type="Proteomes" id="UP000050317">
    <property type="component" value="Unassembled WGS sequence"/>
</dbReference>
<dbReference type="PANTHER" id="PTHR23522:SF10">
    <property type="entry name" value="3-PHENYLPROPIONIC ACID TRANSPORTER-RELATED"/>
    <property type="match status" value="1"/>
</dbReference>
<accession>A0A0Q0CX07</accession>
<feature type="domain" description="Major facilitator superfamily associated" evidence="9">
    <location>
        <begin position="4"/>
        <end position="356"/>
    </location>
</feature>
<dbReference type="Pfam" id="PF12832">
    <property type="entry name" value="MFS_1_like"/>
    <property type="match status" value="1"/>
</dbReference>
<evidence type="ECO:0000256" key="8">
    <source>
        <dbReference type="SAM" id="Phobius"/>
    </source>
</evidence>
<feature type="transmembrane region" description="Helical" evidence="8">
    <location>
        <begin position="285"/>
        <end position="304"/>
    </location>
</feature>
<feature type="transmembrane region" description="Helical" evidence="8">
    <location>
        <begin position="230"/>
        <end position="250"/>
    </location>
</feature>
<feature type="transmembrane region" description="Helical" evidence="8">
    <location>
        <begin position="353"/>
        <end position="372"/>
    </location>
</feature>
<dbReference type="PANTHER" id="PTHR23522">
    <property type="entry name" value="BLL5896 PROTEIN"/>
    <property type="match status" value="1"/>
</dbReference>
<keyword evidence="6 8" id="KW-1133">Transmembrane helix</keyword>
<keyword evidence="7 8" id="KW-0472">Membrane</keyword>
<feature type="transmembrane region" description="Helical" evidence="8">
    <location>
        <begin position="88"/>
        <end position="112"/>
    </location>
</feature>
<organism evidence="10 11">
    <name type="scientific">Pseudomonas syringae pv. viburni</name>
    <dbReference type="NCBI Taxonomy" id="251703"/>
    <lineage>
        <taxon>Bacteria</taxon>
        <taxon>Pseudomonadati</taxon>
        <taxon>Pseudomonadota</taxon>
        <taxon>Gammaproteobacteria</taxon>
        <taxon>Pseudomonadales</taxon>
        <taxon>Pseudomonadaceae</taxon>
        <taxon>Pseudomonas</taxon>
    </lineage>
</organism>
<gene>
    <name evidence="10" type="ORF">ALO40_200182</name>
</gene>
<evidence type="ECO:0000313" key="10">
    <source>
        <dbReference type="EMBL" id="KPZ09848.1"/>
    </source>
</evidence>
<dbReference type="GO" id="GO:0005886">
    <property type="term" value="C:plasma membrane"/>
    <property type="evidence" value="ECO:0007669"/>
    <property type="project" value="UniProtKB-SubCell"/>
</dbReference>
<evidence type="ECO:0000256" key="1">
    <source>
        <dbReference type="ARBA" id="ARBA00004429"/>
    </source>
</evidence>
<sequence length="391" mass="43645">MYLIFFGFFAAEGIIYPFWPTWLESLGFSAGQIGLLIAAVYWPQVVTGVLITYVADWRVDQIRLAAILGFSAAFSTLLFYFLPAQISVFVTLSVIFGGLWMVVLPLSESYLLKRDKQALQNYGWVRAVGSSAFILTSTLGGLIFTYYGQSWVPIVIASSMLFTGLSCLWLKNKTSKEPAPLTKHKLKRPEWRQLLKNKCLLLAIAAASFIQLSHTLYFSTASINWGAKGYSSTSIGIFWSIAVLAEITYFTFSNKILARWSPLPLVIFSSGCAAIRWIFFSSSEATVVIVLGQCMHALTFAAYHSAIMRFIRDNTPQDIQVFTQGVYYSLAVALPMGLATPFSGYMYETMQTGAYYVMALLALAGTFLALIAHHKMRKYNHDSTKIFGRLL</sequence>
<name>A0A0Q0CX07_9PSED</name>
<feature type="transmembrane region" description="Helical" evidence="8">
    <location>
        <begin position="150"/>
        <end position="170"/>
    </location>
</feature>
<evidence type="ECO:0000256" key="7">
    <source>
        <dbReference type="ARBA" id="ARBA00023136"/>
    </source>
</evidence>
<dbReference type="Gene3D" id="1.20.1250.20">
    <property type="entry name" value="MFS general substrate transporter like domains"/>
    <property type="match status" value="2"/>
</dbReference>
<reference evidence="10 11" key="1">
    <citation type="submission" date="2015-09" db="EMBL/GenBank/DDBJ databases">
        <title>Genome announcement of multiple Pseudomonas syringae strains.</title>
        <authorList>
            <person name="Thakur S."/>
            <person name="Wang P.W."/>
            <person name="Gong Y."/>
            <person name="Weir B.S."/>
            <person name="Guttman D.S."/>
        </authorList>
    </citation>
    <scope>NUCLEOTIDE SEQUENCE [LARGE SCALE GENOMIC DNA]</scope>
    <source>
        <strain evidence="10 11">ICMP3963</strain>
    </source>
</reference>
<protein>
    <submittedName>
        <fullName evidence="10">Conjugal transfer protein</fullName>
    </submittedName>
</protein>
<evidence type="ECO:0000259" key="9">
    <source>
        <dbReference type="Pfam" id="PF12832"/>
    </source>
</evidence>